<evidence type="ECO:0000313" key="3">
    <source>
        <dbReference type="EMBL" id="KAF5699256.1"/>
    </source>
</evidence>
<dbReference type="PANTHER" id="PTHR42068">
    <property type="entry name" value="YALI0B18964P"/>
    <property type="match status" value="1"/>
</dbReference>
<reference evidence="3 4" key="1">
    <citation type="submission" date="2020-05" db="EMBL/GenBank/DDBJ databases">
        <title>Identification and distribution of gene clusters putatively required for synthesis of sphingolipid metabolism inhibitors in phylogenetically diverse species of the filamentous fungus Fusarium.</title>
        <authorList>
            <person name="Kim H.-S."/>
            <person name="Busman M."/>
            <person name="Brown D.W."/>
            <person name="Divon H."/>
            <person name="Uhlig S."/>
            <person name="Proctor R.H."/>
        </authorList>
    </citation>
    <scope>NUCLEOTIDE SEQUENCE [LARGE SCALE GENOMIC DNA]</scope>
    <source>
        <strain evidence="3 4">NRRL 26131</strain>
    </source>
</reference>
<feature type="region of interest" description="Disordered" evidence="1">
    <location>
        <begin position="146"/>
        <end position="189"/>
    </location>
</feature>
<feature type="region of interest" description="Disordered" evidence="1">
    <location>
        <begin position="92"/>
        <end position="111"/>
    </location>
</feature>
<protein>
    <submittedName>
        <fullName evidence="3">Uncharacterized protein</fullName>
    </submittedName>
</protein>
<sequence>MSIGPMIILFLLALERHLPFMSLSTIPHTHLNHDGTQSLSLSSRHGHAQGRSMDVTASTLHRTSPLDLDFAKIRPLIKSGTNLEPIDTNVRTSSDAQVVSPTTPSDPSTLRFSSNAGIIEHYSQAWNTEDNQKDRTEQDFSEFEQRIGPTAGHTPRWPFINDESLNTPDSADSEPLLSPSRIPTTRPRPRPIYQIHEGLEDLANLYVPPLDSVPGAGEVEAHLPRPPPTSRISHAKVMTAAEFEALQKRKAREEAERRFYGGEEEEDDKVDYECIDDTEAVNRQKAQRKKQQAYLDGSYRQQMMKSTNGPDLPPLYSHSRISSSWSMKSFKAFQGLREDLVPRHDNEDEDEDVPLALLQIQRRSGSKAPSVINFGHMRGESISQLLPINNIRQNSRIPMPEFARSLPQDIYPGPPQTAWPMNNQQIIPGGLVGVIASEERAKKARRVLPSTGFQPLPDTNEAFNWGHATAQPVGIAHSFGLPGAQTPMAFSKPQTPVAVPQLPPLQSNQEMFNFLQAQTEVLRSMATMNQRSNQSWNAFSSQQPVMNMGPPGAGSTYAPSQYAPSIYAKSNYAPSNYARSVYQQPGGYAASVAPSERNTIGLPSRYRPVSKAVNQTLSAKATKNDETMSLSNWDNNRSNIPRTSVAVEEDSTDDDDDDAFWRAKREKRDKRRARFIQENDLGIKAEWIS</sequence>
<dbReference type="EMBL" id="JAAQPF010000600">
    <property type="protein sequence ID" value="KAF5699256.1"/>
    <property type="molecule type" value="Genomic_DNA"/>
</dbReference>
<proteinExistence type="predicted"/>
<name>A0A8H5XTD7_9HYPO</name>
<comment type="caution">
    <text evidence="3">The sequence shown here is derived from an EMBL/GenBank/DDBJ whole genome shotgun (WGS) entry which is preliminary data.</text>
</comment>
<feature type="chain" id="PRO_5034914647" evidence="2">
    <location>
        <begin position="24"/>
        <end position="689"/>
    </location>
</feature>
<evidence type="ECO:0000313" key="4">
    <source>
        <dbReference type="Proteomes" id="UP000532311"/>
    </source>
</evidence>
<dbReference type="Proteomes" id="UP000532311">
    <property type="component" value="Unassembled WGS sequence"/>
</dbReference>
<feature type="signal peptide" evidence="2">
    <location>
        <begin position="1"/>
        <end position="23"/>
    </location>
</feature>
<evidence type="ECO:0000256" key="2">
    <source>
        <dbReference type="SAM" id="SignalP"/>
    </source>
</evidence>
<accession>A0A8H5XTD7</accession>
<dbReference type="PANTHER" id="PTHR42068:SF1">
    <property type="entry name" value="YALI0B18964P"/>
    <property type="match status" value="1"/>
</dbReference>
<gene>
    <name evidence="3" type="ORF">FGLOB1_11478</name>
</gene>
<organism evidence="3 4">
    <name type="scientific">Fusarium globosum</name>
    <dbReference type="NCBI Taxonomy" id="78864"/>
    <lineage>
        <taxon>Eukaryota</taxon>
        <taxon>Fungi</taxon>
        <taxon>Dikarya</taxon>
        <taxon>Ascomycota</taxon>
        <taxon>Pezizomycotina</taxon>
        <taxon>Sordariomycetes</taxon>
        <taxon>Hypocreomycetidae</taxon>
        <taxon>Hypocreales</taxon>
        <taxon>Nectriaceae</taxon>
        <taxon>Fusarium</taxon>
        <taxon>Fusarium fujikuroi species complex</taxon>
    </lineage>
</organism>
<keyword evidence="2" id="KW-0732">Signal</keyword>
<keyword evidence="4" id="KW-1185">Reference proteome</keyword>
<dbReference type="AlphaFoldDB" id="A0A8H5XTD7"/>
<evidence type="ECO:0000256" key="1">
    <source>
        <dbReference type="SAM" id="MobiDB-lite"/>
    </source>
</evidence>